<dbReference type="Proteomes" id="UP000476176">
    <property type="component" value="Unassembled WGS sequence"/>
</dbReference>
<evidence type="ECO:0000313" key="5">
    <source>
        <dbReference type="EMBL" id="KAE9103652.1"/>
    </source>
</evidence>
<evidence type="ECO:0000313" key="8">
    <source>
        <dbReference type="EMBL" id="KAE9192612.1"/>
    </source>
</evidence>
<evidence type="ECO:0000313" key="20">
    <source>
        <dbReference type="Proteomes" id="UP000488956"/>
    </source>
</evidence>
<evidence type="ECO:0000313" key="17">
    <source>
        <dbReference type="Proteomes" id="UP000460718"/>
    </source>
</evidence>
<evidence type="ECO:0000313" key="19">
    <source>
        <dbReference type="Proteomes" id="UP000486351"/>
    </source>
</evidence>
<dbReference type="EMBL" id="QXFZ01001996">
    <property type="protein sequence ID" value="KAE9082087.1"/>
    <property type="molecule type" value="Genomic_DNA"/>
</dbReference>
<evidence type="ECO:0000313" key="16">
    <source>
        <dbReference type="Proteomes" id="UP000441208"/>
    </source>
</evidence>
<evidence type="ECO:0000313" key="14">
    <source>
        <dbReference type="Proteomes" id="UP000440367"/>
    </source>
</evidence>
<dbReference type="Proteomes" id="UP000440732">
    <property type="component" value="Unassembled WGS sequence"/>
</dbReference>
<dbReference type="EMBL" id="QXGB01002224">
    <property type="protein sequence ID" value="KAE9180126.1"/>
    <property type="molecule type" value="Genomic_DNA"/>
</dbReference>
<dbReference type="Proteomes" id="UP000437068">
    <property type="component" value="Unassembled WGS sequence"/>
</dbReference>
<evidence type="ECO:0000313" key="13">
    <source>
        <dbReference type="Proteomes" id="UP000437068"/>
    </source>
</evidence>
<keyword evidence="12" id="KW-1185">Reference proteome</keyword>
<evidence type="ECO:0000313" key="18">
    <source>
        <dbReference type="Proteomes" id="UP000476176"/>
    </source>
</evidence>
<dbReference type="EMBL" id="QXFY01002059">
    <property type="protein sequence ID" value="KAE9303825.1"/>
    <property type="molecule type" value="Genomic_DNA"/>
</dbReference>
<dbReference type="Proteomes" id="UP000433483">
    <property type="component" value="Unassembled WGS sequence"/>
</dbReference>
<dbReference type="Proteomes" id="UP000460718">
    <property type="component" value="Unassembled WGS sequence"/>
</dbReference>
<evidence type="ECO:0000313" key="7">
    <source>
        <dbReference type="EMBL" id="KAE9190481.1"/>
    </source>
</evidence>
<organism evidence="10 13">
    <name type="scientific">Phytophthora fragariae</name>
    <dbReference type="NCBI Taxonomy" id="53985"/>
    <lineage>
        <taxon>Eukaryota</taxon>
        <taxon>Sar</taxon>
        <taxon>Stramenopiles</taxon>
        <taxon>Oomycota</taxon>
        <taxon>Peronosporomycetes</taxon>
        <taxon>Peronosporales</taxon>
        <taxon>Peronosporaceae</taxon>
        <taxon>Phytophthora</taxon>
    </lineage>
</organism>
<accession>A0A6A4EAI8</accession>
<reference evidence="11 12" key="1">
    <citation type="submission" date="2018-08" db="EMBL/GenBank/DDBJ databases">
        <title>Genomic investigation of the strawberry pathogen Phytophthora fragariae indicates pathogenicity is determined by transcriptional variation in three key races.</title>
        <authorList>
            <person name="Adams T.M."/>
            <person name="Armitage A.D."/>
            <person name="Sobczyk M.K."/>
            <person name="Bates H.J."/>
            <person name="Dunwell J.M."/>
            <person name="Nellist C.F."/>
            <person name="Harrison R.J."/>
        </authorList>
    </citation>
    <scope>NUCLEOTIDE SEQUENCE [LARGE SCALE GENOMIC DNA]</scope>
    <source>
        <strain evidence="10 13">A4</strain>
        <strain evidence="7 14">BC-1</strain>
        <strain evidence="8 18">BC-23</strain>
        <strain evidence="6 12">NOV-27</strain>
        <strain evidence="5 15">NOV-5</strain>
        <strain evidence="4 16">NOV-71</strain>
        <strain evidence="9 19">NOV-77</strain>
        <strain evidence="1 11">NOV-9</strain>
        <strain evidence="3 20">ONT-3</strain>
        <strain evidence="2 17">SCRP245</strain>
    </source>
</reference>
<evidence type="ECO:0000313" key="15">
    <source>
        <dbReference type="Proteomes" id="UP000440732"/>
    </source>
</evidence>
<dbReference type="Proteomes" id="UP000429523">
    <property type="component" value="Unassembled WGS sequence"/>
</dbReference>
<sequence length="98" mass="10668">MRIKTSVVLSPLPSPRFRPSVAPQLASCWCLLPLGASTEVCSVTLAFSPLLLGPSCSTNTENVLVRHVAPTEQKSRPRSVTPCLPNHPVKLVQGRPRW</sequence>
<dbReference type="EMBL" id="QXGC01001987">
    <property type="protein sequence ID" value="KAE9192612.1"/>
    <property type="molecule type" value="Genomic_DNA"/>
</dbReference>
<evidence type="ECO:0000313" key="9">
    <source>
        <dbReference type="EMBL" id="KAE9303825.1"/>
    </source>
</evidence>
<dbReference type="Proteomes" id="UP000486351">
    <property type="component" value="Unassembled WGS sequence"/>
</dbReference>
<evidence type="ECO:0000313" key="6">
    <source>
        <dbReference type="EMBL" id="KAE9180126.1"/>
    </source>
</evidence>
<name>A0A6A4EAI8_9STRA</name>
<protein>
    <submittedName>
        <fullName evidence="10">Uncharacterized protein</fullName>
    </submittedName>
</protein>
<dbReference type="AlphaFoldDB" id="A0A6A4EAI8"/>
<evidence type="ECO:0000313" key="3">
    <source>
        <dbReference type="EMBL" id="KAE9081065.1"/>
    </source>
</evidence>
<evidence type="ECO:0000313" key="10">
    <source>
        <dbReference type="EMBL" id="KAE9319401.1"/>
    </source>
</evidence>
<dbReference type="Proteomes" id="UP000440367">
    <property type="component" value="Unassembled WGS sequence"/>
</dbReference>
<dbReference type="EMBL" id="QXFX01002073">
    <property type="protein sequence ID" value="KAE9081065.1"/>
    <property type="molecule type" value="Genomic_DNA"/>
</dbReference>
<evidence type="ECO:0000313" key="12">
    <source>
        <dbReference type="Proteomes" id="UP000433483"/>
    </source>
</evidence>
<dbReference type="EMBL" id="QXGA01002114">
    <property type="protein sequence ID" value="KAE9103652.1"/>
    <property type="molecule type" value="Genomic_DNA"/>
</dbReference>
<gene>
    <name evidence="10" type="ORF">PF001_g5918</name>
    <name evidence="7" type="ORF">PF002_g24756</name>
    <name evidence="8" type="ORF">PF004_g21253</name>
    <name evidence="6" type="ORF">PF005_g23413</name>
    <name evidence="5" type="ORF">PF006_g22121</name>
    <name evidence="4" type="ORF">PF007_g22408</name>
    <name evidence="9" type="ORF">PF008_g22120</name>
    <name evidence="1" type="ORF">PF009_g24704</name>
    <name evidence="3" type="ORF">PF010_g22137</name>
    <name evidence="2" type="ORF">PF011_g20109</name>
</gene>
<dbReference type="EMBL" id="QXGF01002348">
    <property type="protein sequence ID" value="KAE8925078.1"/>
    <property type="molecule type" value="Genomic_DNA"/>
</dbReference>
<proteinExistence type="predicted"/>
<dbReference type="Proteomes" id="UP000441208">
    <property type="component" value="Unassembled WGS sequence"/>
</dbReference>
<evidence type="ECO:0000313" key="11">
    <source>
        <dbReference type="Proteomes" id="UP000429523"/>
    </source>
</evidence>
<evidence type="ECO:0000313" key="2">
    <source>
        <dbReference type="EMBL" id="KAE8986152.1"/>
    </source>
</evidence>
<dbReference type="Proteomes" id="UP000488956">
    <property type="component" value="Unassembled WGS sequence"/>
</dbReference>
<evidence type="ECO:0000313" key="4">
    <source>
        <dbReference type="EMBL" id="KAE9082087.1"/>
    </source>
</evidence>
<dbReference type="EMBL" id="QXGD01002304">
    <property type="protein sequence ID" value="KAE9190481.1"/>
    <property type="molecule type" value="Genomic_DNA"/>
</dbReference>
<evidence type="ECO:0000313" key="1">
    <source>
        <dbReference type="EMBL" id="KAE8925078.1"/>
    </source>
</evidence>
<comment type="caution">
    <text evidence="10">The sequence shown here is derived from an EMBL/GenBank/DDBJ whole genome shotgun (WGS) entry which is preliminary data.</text>
</comment>
<dbReference type="EMBL" id="QXGE01000227">
    <property type="protein sequence ID" value="KAE9319401.1"/>
    <property type="molecule type" value="Genomic_DNA"/>
</dbReference>
<dbReference type="EMBL" id="QXFW01001762">
    <property type="protein sequence ID" value="KAE8986152.1"/>
    <property type="molecule type" value="Genomic_DNA"/>
</dbReference>